<dbReference type="Pfam" id="PF13556">
    <property type="entry name" value="HTH_30"/>
    <property type="match status" value="1"/>
</dbReference>
<dbReference type="InterPro" id="IPR042070">
    <property type="entry name" value="PucR_C-HTH_sf"/>
</dbReference>
<dbReference type="Pfam" id="PF17853">
    <property type="entry name" value="GGDEF_2"/>
    <property type="match status" value="1"/>
</dbReference>
<comment type="similarity">
    <text evidence="1">Belongs to the CdaR family.</text>
</comment>
<evidence type="ECO:0000259" key="2">
    <source>
        <dbReference type="Pfam" id="PF13556"/>
    </source>
</evidence>
<evidence type="ECO:0000259" key="3">
    <source>
        <dbReference type="Pfam" id="PF17853"/>
    </source>
</evidence>
<accession>A0A1X0AAB3</accession>
<dbReference type="STRING" id="1927124.BST13_31050"/>
<reference evidence="4 5" key="1">
    <citation type="submission" date="2017-02" db="EMBL/GenBank/DDBJ databases">
        <title>The new phylogeny of genus Mycobacterium.</title>
        <authorList>
            <person name="Tortoli E."/>
            <person name="Trovato A."/>
            <person name="Cirillo D.M."/>
        </authorList>
    </citation>
    <scope>NUCLEOTIDE SEQUENCE [LARGE SCALE GENOMIC DNA]</scope>
    <source>
        <strain evidence="4 5">RW6</strain>
    </source>
</reference>
<gene>
    <name evidence="4" type="ORF">BST13_31050</name>
</gene>
<name>A0A1X0AAB3_9MYCO</name>
<feature type="domain" description="PucR C-terminal helix-turn-helix" evidence="2">
    <location>
        <begin position="305"/>
        <end position="358"/>
    </location>
</feature>
<evidence type="ECO:0000313" key="5">
    <source>
        <dbReference type="Proteomes" id="UP000192448"/>
    </source>
</evidence>
<dbReference type="EMBL" id="MVHF01000047">
    <property type="protein sequence ID" value="ORA26983.1"/>
    <property type="molecule type" value="Genomic_DNA"/>
</dbReference>
<dbReference type="InterPro" id="IPR041522">
    <property type="entry name" value="CdaR_GGDEF"/>
</dbReference>
<dbReference type="InterPro" id="IPR025736">
    <property type="entry name" value="PucR_C-HTH_dom"/>
</dbReference>
<dbReference type="AlphaFoldDB" id="A0A1X0AAB3"/>
<dbReference type="PANTHER" id="PTHR33744:SF7">
    <property type="entry name" value="PUCR FAMILY TRANSCRIPTIONAL REGULATOR"/>
    <property type="match status" value="1"/>
</dbReference>
<dbReference type="OrthoDB" id="5051269at2"/>
<dbReference type="Proteomes" id="UP000192448">
    <property type="component" value="Unassembled WGS sequence"/>
</dbReference>
<organism evidence="4 5">
    <name type="scientific">Mycobacterium aquaticum</name>
    <dbReference type="NCBI Taxonomy" id="1927124"/>
    <lineage>
        <taxon>Bacteria</taxon>
        <taxon>Bacillati</taxon>
        <taxon>Actinomycetota</taxon>
        <taxon>Actinomycetes</taxon>
        <taxon>Mycobacteriales</taxon>
        <taxon>Mycobacteriaceae</taxon>
        <taxon>Mycobacterium</taxon>
    </lineage>
</organism>
<dbReference type="PANTHER" id="PTHR33744">
    <property type="entry name" value="CARBOHYDRATE DIACID REGULATOR"/>
    <property type="match status" value="1"/>
</dbReference>
<evidence type="ECO:0000313" key="4">
    <source>
        <dbReference type="EMBL" id="ORA26983.1"/>
    </source>
</evidence>
<sequence>MGEGQVHIAELGLDAASVLRITAVFDHLIESKAGADRMLATAAAIAGCAVGARWVSGEVLRCDAEGRMPPTRHVPDAVSGVDPEVWLERDGAGYPLDPVLLDRLRHALRVRAAGAVALHIDDPALLEVVLSAKEYREERARAIRLLGLDENRPVCVLAVSAASPPAALRIITDQLGDRSVRSVTIGSAIAVLCQGALDTRDLAEALEAAIVTAFPAPLTTESDRGPWVGIGSCTGVFAAATSWHQALRALRFASSTGFGRRAIAYDRLSALELLAELPREQVLQNPDVARINKFAATPAGASAIDTFEAFCVFGSLRAAAAELHVHHSTVAARIAAVEEEMGWHLDDPIDRFLATLTLMVRRITLSSSELGDPDVI</sequence>
<feature type="domain" description="CdaR GGDEF-like" evidence="3">
    <location>
        <begin position="136"/>
        <end position="251"/>
    </location>
</feature>
<protein>
    <submittedName>
        <fullName evidence="4">PucR protein</fullName>
    </submittedName>
</protein>
<evidence type="ECO:0000256" key="1">
    <source>
        <dbReference type="ARBA" id="ARBA00006754"/>
    </source>
</evidence>
<proteinExistence type="inferred from homology"/>
<comment type="caution">
    <text evidence="4">The sequence shown here is derived from an EMBL/GenBank/DDBJ whole genome shotgun (WGS) entry which is preliminary data.</text>
</comment>
<dbReference type="InterPro" id="IPR051448">
    <property type="entry name" value="CdaR-like_regulators"/>
</dbReference>
<dbReference type="Gene3D" id="1.10.10.2840">
    <property type="entry name" value="PucR C-terminal helix-turn-helix domain"/>
    <property type="match status" value="1"/>
</dbReference>
<keyword evidence="5" id="KW-1185">Reference proteome</keyword>
<dbReference type="RefSeq" id="WP_083169004.1">
    <property type="nucleotide sequence ID" value="NZ_MVHF01000047.1"/>
</dbReference>